<keyword evidence="4" id="KW-1185">Reference proteome</keyword>
<evidence type="ECO:0008006" key="5">
    <source>
        <dbReference type="Google" id="ProtNLM"/>
    </source>
</evidence>
<sequence length="285" mass="32213">MLKKILIACLMTSLISVPALAKENPEPKKENKQHQEEKDHSSKKQAKSNDDQMIKKPDSVVDIAQKNTYPNPNQNEPQLQPSAMTKELFNTSKVEIENPTLIRLLNESSIHTSKLSLGYRARIYLGNWALNYQSSKTTVNWEYKKVNENLLDNRGGKQMQNLSYNQERQLKVSGGLTAQVPNQKEVKKLMMLEAAEKTNLPLAFETYVGVGTKIDRVYHVETKKVGHLSGYVPAVNEKGKVTYGEVYLVLNGGHKSIEVKNVTHQGIGAWIPIQDYVSLRYFVSN</sequence>
<comment type="caution">
    <text evidence="3">The sequence shown here is derived from an EMBL/GenBank/DDBJ whole genome shotgun (WGS) entry which is preliminary data.</text>
</comment>
<evidence type="ECO:0000313" key="4">
    <source>
        <dbReference type="Proteomes" id="UP000656813"/>
    </source>
</evidence>
<evidence type="ECO:0000313" key="3">
    <source>
        <dbReference type="EMBL" id="GGH78075.1"/>
    </source>
</evidence>
<organism evidence="3 4">
    <name type="scientific">Pullulanibacillus pueri</name>
    <dbReference type="NCBI Taxonomy" id="1437324"/>
    <lineage>
        <taxon>Bacteria</taxon>
        <taxon>Bacillati</taxon>
        <taxon>Bacillota</taxon>
        <taxon>Bacilli</taxon>
        <taxon>Bacillales</taxon>
        <taxon>Sporolactobacillaceae</taxon>
        <taxon>Pullulanibacillus</taxon>
    </lineage>
</organism>
<gene>
    <name evidence="3" type="primary">yfkD</name>
    <name evidence="3" type="ORF">GCM10007096_10920</name>
</gene>
<feature type="signal peptide" evidence="2">
    <location>
        <begin position="1"/>
        <end position="21"/>
    </location>
</feature>
<evidence type="ECO:0000256" key="2">
    <source>
        <dbReference type="SAM" id="SignalP"/>
    </source>
</evidence>
<dbReference type="InterPro" id="IPR025548">
    <property type="entry name" value="YfkD"/>
</dbReference>
<protein>
    <recommendedName>
        <fullName evidence="5">YfkD-like protein</fullName>
    </recommendedName>
</protein>
<evidence type="ECO:0000256" key="1">
    <source>
        <dbReference type="SAM" id="MobiDB-lite"/>
    </source>
</evidence>
<proteinExistence type="predicted"/>
<feature type="region of interest" description="Disordered" evidence="1">
    <location>
        <begin position="21"/>
        <end position="55"/>
    </location>
</feature>
<feature type="compositionally biased region" description="Basic and acidic residues" evidence="1">
    <location>
        <begin position="23"/>
        <end position="55"/>
    </location>
</feature>
<keyword evidence="2" id="KW-0732">Signal</keyword>
<dbReference type="EMBL" id="BMFV01000006">
    <property type="protein sequence ID" value="GGH78075.1"/>
    <property type="molecule type" value="Genomic_DNA"/>
</dbReference>
<reference evidence="3" key="1">
    <citation type="journal article" date="2014" name="Int. J. Syst. Evol. Microbiol.">
        <title>Complete genome sequence of Corynebacterium casei LMG S-19264T (=DSM 44701T), isolated from a smear-ripened cheese.</title>
        <authorList>
            <consortium name="US DOE Joint Genome Institute (JGI-PGF)"/>
            <person name="Walter F."/>
            <person name="Albersmeier A."/>
            <person name="Kalinowski J."/>
            <person name="Ruckert C."/>
        </authorList>
    </citation>
    <scope>NUCLEOTIDE SEQUENCE</scope>
    <source>
        <strain evidence="3">CGMCC 1.12777</strain>
    </source>
</reference>
<reference evidence="3" key="2">
    <citation type="submission" date="2020-09" db="EMBL/GenBank/DDBJ databases">
        <authorList>
            <person name="Sun Q."/>
            <person name="Zhou Y."/>
        </authorList>
    </citation>
    <scope>NUCLEOTIDE SEQUENCE</scope>
    <source>
        <strain evidence="3">CGMCC 1.12777</strain>
    </source>
</reference>
<dbReference type="AlphaFoldDB" id="A0A8J2ZTQ9"/>
<dbReference type="Pfam" id="PF14167">
    <property type="entry name" value="YfkD"/>
    <property type="match status" value="1"/>
</dbReference>
<accession>A0A8J2ZTQ9</accession>
<feature type="chain" id="PRO_5035227595" description="YfkD-like protein" evidence="2">
    <location>
        <begin position="22"/>
        <end position="285"/>
    </location>
</feature>
<dbReference type="RefSeq" id="WP_373284396.1">
    <property type="nucleotide sequence ID" value="NZ_BMFV01000006.1"/>
</dbReference>
<dbReference type="Proteomes" id="UP000656813">
    <property type="component" value="Unassembled WGS sequence"/>
</dbReference>
<name>A0A8J2ZTQ9_9BACL</name>